<evidence type="ECO:0000256" key="4">
    <source>
        <dbReference type="ARBA" id="ARBA00022827"/>
    </source>
</evidence>
<dbReference type="InterPro" id="IPR036188">
    <property type="entry name" value="FAD/NAD-bd_sf"/>
</dbReference>
<reference evidence="8" key="1">
    <citation type="journal article" date="2019" name="Int. J. Syst. Evol. Microbiol.">
        <title>The Global Catalogue of Microorganisms (GCM) 10K type strain sequencing project: providing services to taxonomists for standard genome sequencing and annotation.</title>
        <authorList>
            <consortium name="The Broad Institute Genomics Platform"/>
            <consortium name="The Broad Institute Genome Sequencing Center for Infectious Disease"/>
            <person name="Wu L."/>
            <person name="Ma J."/>
        </authorList>
    </citation>
    <scope>NUCLEOTIDE SEQUENCE [LARGE SCALE GENOMIC DNA]</scope>
    <source>
        <strain evidence="8">CECT 8570</strain>
    </source>
</reference>
<gene>
    <name evidence="7" type="ORF">ACFOX3_00800</name>
</gene>
<comment type="caution">
    <text evidence="7">The sequence shown here is derived from an EMBL/GenBank/DDBJ whole genome shotgun (WGS) entry which is preliminary data.</text>
</comment>
<keyword evidence="5 7" id="KW-0560">Oxidoreductase</keyword>
<dbReference type="SUPFAM" id="SSF51905">
    <property type="entry name" value="FAD/NAD(P)-binding domain"/>
    <property type="match status" value="2"/>
</dbReference>
<dbReference type="EMBL" id="JBHSCX010000001">
    <property type="protein sequence ID" value="MFC4360814.1"/>
    <property type="molecule type" value="Genomic_DNA"/>
</dbReference>
<evidence type="ECO:0000256" key="3">
    <source>
        <dbReference type="ARBA" id="ARBA00022630"/>
    </source>
</evidence>
<evidence type="ECO:0000313" key="7">
    <source>
        <dbReference type="EMBL" id="MFC4360814.1"/>
    </source>
</evidence>
<dbReference type="PRINTS" id="PR00411">
    <property type="entry name" value="PNDRDTASEI"/>
</dbReference>
<name>A0ABV8UYQ1_9GAMM</name>
<keyword evidence="4" id="KW-0274">FAD</keyword>
<proteinExistence type="inferred from homology"/>
<dbReference type="PANTHER" id="PTHR42913">
    <property type="entry name" value="APOPTOSIS-INDUCING FACTOR 1"/>
    <property type="match status" value="1"/>
</dbReference>
<feature type="domain" description="FAD/NAD(P)-binding" evidence="6">
    <location>
        <begin position="1"/>
        <end position="333"/>
    </location>
</feature>
<evidence type="ECO:0000256" key="2">
    <source>
        <dbReference type="ARBA" id="ARBA00005272"/>
    </source>
</evidence>
<keyword evidence="8" id="KW-1185">Reference proteome</keyword>
<dbReference type="Pfam" id="PF07992">
    <property type="entry name" value="Pyr_redox_2"/>
    <property type="match status" value="1"/>
</dbReference>
<accession>A0ABV8UYQ1</accession>
<dbReference type="PRINTS" id="PR00368">
    <property type="entry name" value="FADPNR"/>
</dbReference>
<dbReference type="RefSeq" id="WP_290264686.1">
    <property type="nucleotide sequence ID" value="NZ_JAUFQG010000006.1"/>
</dbReference>
<dbReference type="Gene3D" id="3.50.50.100">
    <property type="match status" value="1"/>
</dbReference>
<dbReference type="GO" id="GO:0016491">
    <property type="term" value="F:oxidoreductase activity"/>
    <property type="evidence" value="ECO:0007669"/>
    <property type="project" value="UniProtKB-KW"/>
</dbReference>
<dbReference type="PANTHER" id="PTHR42913:SF3">
    <property type="entry name" value="64 KDA MITOCHONDRIAL NADH DEHYDROGENASE (EUROFUNG)"/>
    <property type="match status" value="1"/>
</dbReference>
<protein>
    <submittedName>
        <fullName evidence="7">NAD(P)/FAD-dependent oxidoreductase</fullName>
        <ecNumber evidence="7">1.6.5.-</ecNumber>
    </submittedName>
</protein>
<dbReference type="InterPro" id="IPR051169">
    <property type="entry name" value="NADH-Q_oxidoreductase"/>
</dbReference>
<organism evidence="7 8">
    <name type="scientific">Simiduia curdlanivorans</name>
    <dbReference type="NCBI Taxonomy" id="1492769"/>
    <lineage>
        <taxon>Bacteria</taxon>
        <taxon>Pseudomonadati</taxon>
        <taxon>Pseudomonadota</taxon>
        <taxon>Gammaproteobacteria</taxon>
        <taxon>Cellvibrionales</taxon>
        <taxon>Cellvibrionaceae</taxon>
        <taxon>Simiduia</taxon>
    </lineage>
</organism>
<dbReference type="InterPro" id="IPR023753">
    <property type="entry name" value="FAD/NAD-binding_dom"/>
</dbReference>
<sequence length="429" mass="46904">MHIVIVGGGAGGLELATRLGRKLGRQERATITLVDKSATHIWKPLLHEVATGVLDAGIDAVSYRAHARRHHFQYQQGALSGIDREAREITLAAITDDRNREVVGERKIGYDYLVVALGSSTNDFGTPGVSEHCIFLDAPQQAERFHQRMLNGFIRVDSERQGESALRIAIVGAGATGVELSAELHNAAQWLSVYGLPNISRDRLKVTLVEAGPGILPALPEKISAKAHRELVNLGVEVLVSTRVAAAEEGGLRTAEGNLIAADLMVWAAGIKAPDFLANIADLETNRINQLVVRSTLQTTRDHRIFALGDCAAREMPNGRNVPPRAQSAHQMADLVYSNLLAIAHSKPLKEFTYRDHGSLVSLSRFSTVGSLMGNLTKGSMMIEGRLARVMYISLYRMHQIAIHGWLRTILISFSEKLGRAVRPKLKLH</sequence>
<comment type="similarity">
    <text evidence="2">Belongs to the NADH dehydrogenase family.</text>
</comment>
<keyword evidence="3" id="KW-0285">Flavoprotein</keyword>
<evidence type="ECO:0000256" key="5">
    <source>
        <dbReference type="ARBA" id="ARBA00023002"/>
    </source>
</evidence>
<evidence type="ECO:0000313" key="8">
    <source>
        <dbReference type="Proteomes" id="UP001595840"/>
    </source>
</evidence>
<evidence type="ECO:0000259" key="6">
    <source>
        <dbReference type="Pfam" id="PF07992"/>
    </source>
</evidence>
<comment type="cofactor">
    <cofactor evidence="1">
        <name>FAD</name>
        <dbReference type="ChEBI" id="CHEBI:57692"/>
    </cofactor>
</comment>
<evidence type="ECO:0000256" key="1">
    <source>
        <dbReference type="ARBA" id="ARBA00001974"/>
    </source>
</evidence>
<dbReference type="Proteomes" id="UP001595840">
    <property type="component" value="Unassembled WGS sequence"/>
</dbReference>
<dbReference type="EC" id="1.6.5.-" evidence="7"/>